<dbReference type="RefSeq" id="WP_174475180.1">
    <property type="nucleotide sequence ID" value="NZ_JAGINN010000019.1"/>
</dbReference>
<keyword evidence="2" id="KW-1185">Reference proteome</keyword>
<evidence type="ECO:0008006" key="3">
    <source>
        <dbReference type="Google" id="ProtNLM"/>
    </source>
</evidence>
<reference evidence="1 2" key="1">
    <citation type="submission" date="2019-10" db="EMBL/GenBank/DDBJ databases">
        <title>Genome sequence of Azospirillum melinis.</title>
        <authorList>
            <person name="Ambrosini A."/>
            <person name="Sant'Anna F.H."/>
            <person name="Cassan F.D."/>
            <person name="Souza E.M."/>
            <person name="Passaglia L.M.P."/>
        </authorList>
    </citation>
    <scope>NUCLEOTIDE SEQUENCE [LARGE SCALE GENOMIC DNA]</scope>
    <source>
        <strain evidence="1 2">TMCY0552</strain>
    </source>
</reference>
<gene>
    <name evidence="1" type="ORF">GBZ48_34645</name>
</gene>
<evidence type="ECO:0000313" key="2">
    <source>
        <dbReference type="Proteomes" id="UP000605086"/>
    </source>
</evidence>
<comment type="caution">
    <text evidence="1">The sequence shown here is derived from an EMBL/GenBank/DDBJ whole genome shotgun (WGS) entry which is preliminary data.</text>
</comment>
<name>A0ABX2KU72_9PROT</name>
<organism evidence="1 2">
    <name type="scientific">Azospirillum melinis</name>
    <dbReference type="NCBI Taxonomy" id="328839"/>
    <lineage>
        <taxon>Bacteria</taxon>
        <taxon>Pseudomonadati</taxon>
        <taxon>Pseudomonadota</taxon>
        <taxon>Alphaproteobacteria</taxon>
        <taxon>Rhodospirillales</taxon>
        <taxon>Azospirillaceae</taxon>
        <taxon>Azospirillum</taxon>
    </lineage>
</organism>
<dbReference type="Proteomes" id="UP000605086">
    <property type="component" value="Unassembled WGS sequence"/>
</dbReference>
<accession>A0ABX2KU72</accession>
<proteinExistence type="predicted"/>
<evidence type="ECO:0000313" key="1">
    <source>
        <dbReference type="EMBL" id="NUB04345.1"/>
    </source>
</evidence>
<dbReference type="EMBL" id="WHOS01000103">
    <property type="protein sequence ID" value="NUB04345.1"/>
    <property type="molecule type" value="Genomic_DNA"/>
</dbReference>
<protein>
    <recommendedName>
        <fullName evidence="3">Phage tail protein</fullName>
    </recommendedName>
</protein>
<sequence length="301" mass="33495">MAGFFVDTNELSNQLVNPCTLTSPGTGWASTAPLTSILTTPLEERAVTARLGAAADPVVIEMEWLYPVDIAYAGLLHLNLWQESFFRMEAFLDSGRTQKVADTRMPNGRDRRVIPGLYDPKTLQPGYSSWLRGGLPNEDFRRYTTNIHANVDLCRARVIRWSLWGGAYKPDGTDDTVYRLGLGWAGNGLSVTRHAPGSSDGVKPNTELIEQPGGYVWAEPGLRKRTAVIDLAAIQPTLRDKLFAAAHRAGNEKPIVWLPNVASPEACFWYGGLFRLVGDYQHKYLPPIWAALTLNLLEWRE</sequence>